<name>A0ABS3F9N0_9PROT</name>
<dbReference type="EC" id="3.5.1.4" evidence="4"/>
<dbReference type="InterPro" id="IPR023631">
    <property type="entry name" value="Amidase_dom"/>
</dbReference>
<sequence>MNNDLAFATATELLDGYRDGAISPVEATKAALAQIEKYNGALNAFVLVDEDYALARARESETRWRAGTPIGLIDGIPTTIKDILLTEGWPTLRGSLSVDAAGPWNDDAPCTARLKEQGAVIIGKTTTPEFGWKGVTDSPRTGITRNPWNKNTTPGGSSGGASAACAAGMGVFHVGTDGGGSIRIPSSFTGIFGIKASYGRVPAWPLSPFGTVAHVGPMTRTVRDSAIMLQVMSRPDVRDWTSLPPTDTDYLAGLSASIRGKKIAYSPALGYASVHPEVAAAVKSAVLLFEDLGAIVEEVDPGFENPLPIFNTLWWSGAAFALRNLSDKQLDELDPGLRTVVEEGAKITLTDYLEANQARGDLGIKMRKFHETYDLLVTPALCIPAFEAGKLAPDDLAAVGAWVDWTPFSYPFNLTQQPACSINCGFSSEGLPIGLQIVGPMQDDLSVLNAAFAFEQVSPVAGARPELEKLL</sequence>
<dbReference type="SUPFAM" id="SSF75304">
    <property type="entry name" value="Amidase signature (AS) enzymes"/>
    <property type="match status" value="1"/>
</dbReference>
<evidence type="ECO:0000313" key="4">
    <source>
        <dbReference type="EMBL" id="MBO0335042.1"/>
    </source>
</evidence>
<accession>A0ABS3F9N0</accession>
<dbReference type="NCBIfam" id="NF004815">
    <property type="entry name" value="PRK06169.1"/>
    <property type="match status" value="1"/>
</dbReference>
<evidence type="ECO:0000256" key="2">
    <source>
        <dbReference type="SAM" id="MobiDB-lite"/>
    </source>
</evidence>
<protein>
    <submittedName>
        <fullName evidence="4">Amidase</fullName>
        <ecNumber evidence="4">3.5.1.4</ecNumber>
    </submittedName>
</protein>
<proteinExistence type="inferred from homology"/>
<dbReference type="InterPro" id="IPR000120">
    <property type="entry name" value="Amidase"/>
</dbReference>
<organism evidence="4 5">
    <name type="scientific">Sneathiella sedimenti</name>
    <dbReference type="NCBI Taxonomy" id="2816034"/>
    <lineage>
        <taxon>Bacteria</taxon>
        <taxon>Pseudomonadati</taxon>
        <taxon>Pseudomonadota</taxon>
        <taxon>Alphaproteobacteria</taxon>
        <taxon>Sneathiellales</taxon>
        <taxon>Sneathiellaceae</taxon>
        <taxon>Sneathiella</taxon>
    </lineage>
</organism>
<keyword evidence="4" id="KW-0378">Hydrolase</keyword>
<dbReference type="Pfam" id="PF01425">
    <property type="entry name" value="Amidase"/>
    <property type="match status" value="1"/>
</dbReference>
<reference evidence="4 5" key="1">
    <citation type="submission" date="2021-03" db="EMBL/GenBank/DDBJ databases">
        <title>Sneathiella sp. CAU 1612 isolated from Kang Won-do.</title>
        <authorList>
            <person name="Kim W."/>
        </authorList>
    </citation>
    <scope>NUCLEOTIDE SEQUENCE [LARGE SCALE GENOMIC DNA]</scope>
    <source>
        <strain evidence="4 5">CAU 1612</strain>
    </source>
</reference>
<feature type="region of interest" description="Disordered" evidence="2">
    <location>
        <begin position="131"/>
        <end position="157"/>
    </location>
</feature>
<gene>
    <name evidence="4" type="ORF">J0X12_15570</name>
</gene>
<dbReference type="EMBL" id="JAFLNC010000005">
    <property type="protein sequence ID" value="MBO0335042.1"/>
    <property type="molecule type" value="Genomic_DNA"/>
</dbReference>
<dbReference type="InterPro" id="IPR036928">
    <property type="entry name" value="AS_sf"/>
</dbReference>
<dbReference type="RefSeq" id="WP_207047355.1">
    <property type="nucleotide sequence ID" value="NZ_JAFLNC010000005.1"/>
</dbReference>
<dbReference type="PANTHER" id="PTHR11895">
    <property type="entry name" value="TRANSAMIDASE"/>
    <property type="match status" value="1"/>
</dbReference>
<comment type="caution">
    <text evidence="4">The sequence shown here is derived from an EMBL/GenBank/DDBJ whole genome shotgun (WGS) entry which is preliminary data.</text>
</comment>
<evidence type="ECO:0000256" key="1">
    <source>
        <dbReference type="ARBA" id="ARBA00009199"/>
    </source>
</evidence>
<dbReference type="Gene3D" id="3.90.1300.10">
    <property type="entry name" value="Amidase signature (AS) domain"/>
    <property type="match status" value="1"/>
</dbReference>
<dbReference type="Proteomes" id="UP000664761">
    <property type="component" value="Unassembled WGS sequence"/>
</dbReference>
<dbReference type="GO" id="GO:0004040">
    <property type="term" value="F:amidase activity"/>
    <property type="evidence" value="ECO:0007669"/>
    <property type="project" value="UniProtKB-EC"/>
</dbReference>
<feature type="compositionally biased region" description="Polar residues" evidence="2">
    <location>
        <begin position="138"/>
        <end position="154"/>
    </location>
</feature>
<comment type="similarity">
    <text evidence="1">Belongs to the amidase family.</text>
</comment>
<keyword evidence="5" id="KW-1185">Reference proteome</keyword>
<feature type="domain" description="Amidase" evidence="3">
    <location>
        <begin position="26"/>
        <end position="448"/>
    </location>
</feature>
<dbReference type="PANTHER" id="PTHR11895:SF7">
    <property type="entry name" value="GLUTAMYL-TRNA(GLN) AMIDOTRANSFERASE SUBUNIT A, MITOCHONDRIAL"/>
    <property type="match status" value="1"/>
</dbReference>
<evidence type="ECO:0000259" key="3">
    <source>
        <dbReference type="Pfam" id="PF01425"/>
    </source>
</evidence>
<evidence type="ECO:0000313" key="5">
    <source>
        <dbReference type="Proteomes" id="UP000664761"/>
    </source>
</evidence>